<name>A0AAN6MKN5_9PEZI</name>
<reference evidence="1" key="2">
    <citation type="submission" date="2023-05" db="EMBL/GenBank/DDBJ databases">
        <authorList>
            <consortium name="Lawrence Berkeley National Laboratory"/>
            <person name="Steindorff A."/>
            <person name="Hensen N."/>
            <person name="Bonometti L."/>
            <person name="Westerberg I."/>
            <person name="Brannstrom I.O."/>
            <person name="Guillou S."/>
            <person name="Cros-Aarteil S."/>
            <person name="Calhoun S."/>
            <person name="Haridas S."/>
            <person name="Kuo A."/>
            <person name="Mondo S."/>
            <person name="Pangilinan J."/>
            <person name="Riley R."/>
            <person name="Labutti K."/>
            <person name="Andreopoulos B."/>
            <person name="Lipzen A."/>
            <person name="Chen C."/>
            <person name="Yanf M."/>
            <person name="Daum C."/>
            <person name="Ng V."/>
            <person name="Clum A."/>
            <person name="Ohm R."/>
            <person name="Martin F."/>
            <person name="Silar P."/>
            <person name="Natvig D."/>
            <person name="Lalanne C."/>
            <person name="Gautier V."/>
            <person name="Ament-Velasquez S.L."/>
            <person name="Kruys A."/>
            <person name="Hutchinson M.I."/>
            <person name="Powell A.J."/>
            <person name="Barry K."/>
            <person name="Miller A.N."/>
            <person name="Grigoriev I.V."/>
            <person name="Debuchy R."/>
            <person name="Gladieux P."/>
            <person name="Thoren M.H."/>
            <person name="Johannesson H."/>
        </authorList>
    </citation>
    <scope>NUCLEOTIDE SEQUENCE</scope>
    <source>
        <strain evidence="1">CBS 103.79</strain>
    </source>
</reference>
<dbReference type="Proteomes" id="UP001303889">
    <property type="component" value="Unassembled WGS sequence"/>
</dbReference>
<dbReference type="EMBL" id="MU855540">
    <property type="protein sequence ID" value="KAK3901991.1"/>
    <property type="molecule type" value="Genomic_DNA"/>
</dbReference>
<accession>A0AAN6MKN5</accession>
<protein>
    <submittedName>
        <fullName evidence="1">Uncharacterized protein</fullName>
    </submittedName>
</protein>
<reference evidence="1" key="1">
    <citation type="journal article" date="2023" name="Mol. Phylogenet. Evol.">
        <title>Genome-scale phylogeny and comparative genomics of the fungal order Sordariales.</title>
        <authorList>
            <person name="Hensen N."/>
            <person name="Bonometti L."/>
            <person name="Westerberg I."/>
            <person name="Brannstrom I.O."/>
            <person name="Guillou S."/>
            <person name="Cros-Aarteil S."/>
            <person name="Calhoun S."/>
            <person name="Haridas S."/>
            <person name="Kuo A."/>
            <person name="Mondo S."/>
            <person name="Pangilinan J."/>
            <person name="Riley R."/>
            <person name="LaButti K."/>
            <person name="Andreopoulos B."/>
            <person name="Lipzen A."/>
            <person name="Chen C."/>
            <person name="Yan M."/>
            <person name="Daum C."/>
            <person name="Ng V."/>
            <person name="Clum A."/>
            <person name="Steindorff A."/>
            <person name="Ohm R.A."/>
            <person name="Martin F."/>
            <person name="Silar P."/>
            <person name="Natvig D.O."/>
            <person name="Lalanne C."/>
            <person name="Gautier V."/>
            <person name="Ament-Velasquez S.L."/>
            <person name="Kruys A."/>
            <person name="Hutchinson M.I."/>
            <person name="Powell A.J."/>
            <person name="Barry K."/>
            <person name="Miller A.N."/>
            <person name="Grigoriev I.V."/>
            <person name="Debuchy R."/>
            <person name="Gladieux P."/>
            <person name="Hiltunen Thoren M."/>
            <person name="Johannesson H."/>
        </authorList>
    </citation>
    <scope>NUCLEOTIDE SEQUENCE</scope>
    <source>
        <strain evidence="1">CBS 103.79</strain>
    </source>
</reference>
<evidence type="ECO:0000313" key="2">
    <source>
        <dbReference type="Proteomes" id="UP001303889"/>
    </source>
</evidence>
<dbReference type="AlphaFoldDB" id="A0AAN6MKN5"/>
<keyword evidence="2" id="KW-1185">Reference proteome</keyword>
<comment type="caution">
    <text evidence="1">The sequence shown here is derived from an EMBL/GenBank/DDBJ whole genome shotgun (WGS) entry which is preliminary data.</text>
</comment>
<gene>
    <name evidence="1" type="ORF">C8A05DRAFT_34314</name>
</gene>
<organism evidence="1 2">
    <name type="scientific">Staphylotrichum tortipilum</name>
    <dbReference type="NCBI Taxonomy" id="2831512"/>
    <lineage>
        <taxon>Eukaryota</taxon>
        <taxon>Fungi</taxon>
        <taxon>Dikarya</taxon>
        <taxon>Ascomycota</taxon>
        <taxon>Pezizomycotina</taxon>
        <taxon>Sordariomycetes</taxon>
        <taxon>Sordariomycetidae</taxon>
        <taxon>Sordariales</taxon>
        <taxon>Chaetomiaceae</taxon>
        <taxon>Staphylotrichum</taxon>
    </lineage>
</organism>
<proteinExistence type="predicted"/>
<evidence type="ECO:0000313" key="1">
    <source>
        <dbReference type="EMBL" id="KAK3901991.1"/>
    </source>
</evidence>
<sequence>MAKASAGAFLRAHHQANGSSAVINNGGGSHLKASNKETVGGKITTPVTFTSDQNGGVNGVLTIGPTSQGCPSGQKLVLDRVRHSNVMATDTTNSASTTVSLSPNCKTLSTSLEMA</sequence>